<name>A0A016RYG6_9BILA</name>
<dbReference type="EMBL" id="JARK01001678">
    <property type="protein sequence ID" value="EYB83112.1"/>
    <property type="molecule type" value="Genomic_DNA"/>
</dbReference>
<proteinExistence type="predicted"/>
<dbReference type="Proteomes" id="UP000024635">
    <property type="component" value="Unassembled WGS sequence"/>
</dbReference>
<evidence type="ECO:0000313" key="1">
    <source>
        <dbReference type="EMBL" id="EYB83112.1"/>
    </source>
</evidence>
<comment type="caution">
    <text evidence="1">The sequence shown here is derived from an EMBL/GenBank/DDBJ whole genome shotgun (WGS) entry which is preliminary data.</text>
</comment>
<protein>
    <submittedName>
        <fullName evidence="1">Uncharacterized protein</fullName>
    </submittedName>
</protein>
<accession>A0A016RYG6</accession>
<dbReference type="AlphaFoldDB" id="A0A016RYG6"/>
<gene>
    <name evidence="1" type="primary">Acey_s0342.g3026</name>
    <name evidence="1" type="ORF">Y032_0342g3026</name>
</gene>
<sequence>MIDKDMKALPNLDPSFAVAGLVTEKTFDAVLCGVHMFAYQLSWQHQKGPTALDKVSTLVSSIPLPKSHIGLPKPVPDLETKINALEVDLIRIYQEASRTKFKSNLTSQELRGLRKLKDTRKTLRITVCDKTVHS</sequence>
<keyword evidence="2" id="KW-1185">Reference proteome</keyword>
<reference evidence="2" key="1">
    <citation type="journal article" date="2015" name="Nat. Genet.">
        <title>The genome and transcriptome of the zoonotic hookworm Ancylostoma ceylanicum identify infection-specific gene families.</title>
        <authorList>
            <person name="Schwarz E.M."/>
            <person name="Hu Y."/>
            <person name="Antoshechkin I."/>
            <person name="Miller M.M."/>
            <person name="Sternberg P.W."/>
            <person name="Aroian R.V."/>
        </authorList>
    </citation>
    <scope>NUCLEOTIDE SEQUENCE</scope>
    <source>
        <strain evidence="2">HY135</strain>
    </source>
</reference>
<dbReference type="OrthoDB" id="10066550at2759"/>
<organism evidence="1 2">
    <name type="scientific">Ancylostoma ceylanicum</name>
    <dbReference type="NCBI Taxonomy" id="53326"/>
    <lineage>
        <taxon>Eukaryota</taxon>
        <taxon>Metazoa</taxon>
        <taxon>Ecdysozoa</taxon>
        <taxon>Nematoda</taxon>
        <taxon>Chromadorea</taxon>
        <taxon>Rhabditida</taxon>
        <taxon>Rhabditina</taxon>
        <taxon>Rhabditomorpha</taxon>
        <taxon>Strongyloidea</taxon>
        <taxon>Ancylostomatidae</taxon>
        <taxon>Ancylostomatinae</taxon>
        <taxon>Ancylostoma</taxon>
    </lineage>
</organism>
<evidence type="ECO:0000313" key="2">
    <source>
        <dbReference type="Proteomes" id="UP000024635"/>
    </source>
</evidence>